<proteinExistence type="predicted"/>
<dbReference type="OrthoDB" id="128924at2759"/>
<evidence type="ECO:0000256" key="1">
    <source>
        <dbReference type="SAM" id="Coils"/>
    </source>
</evidence>
<evidence type="ECO:0000313" key="2">
    <source>
        <dbReference type="EMBL" id="EGB08255.1"/>
    </source>
</evidence>
<dbReference type="GeneID" id="20224747"/>
<feature type="coiled-coil region" evidence="1">
    <location>
        <begin position="399"/>
        <end position="433"/>
    </location>
</feature>
<dbReference type="InParanoid" id="F0Y9K7"/>
<keyword evidence="1" id="KW-0175">Coiled coil</keyword>
<protein>
    <submittedName>
        <fullName evidence="2">Uncharacterized protein</fullName>
    </submittedName>
</protein>
<evidence type="ECO:0000313" key="3">
    <source>
        <dbReference type="Proteomes" id="UP000002729"/>
    </source>
</evidence>
<dbReference type="EMBL" id="GL833128">
    <property type="protein sequence ID" value="EGB08255.1"/>
    <property type="molecule type" value="Genomic_DNA"/>
</dbReference>
<dbReference type="AlphaFoldDB" id="F0Y9K7"/>
<dbReference type="KEGG" id="aaf:AURANDRAFT_64269"/>
<name>F0Y9K7_AURAN</name>
<reference evidence="2 3" key="1">
    <citation type="journal article" date="2011" name="Proc. Natl. Acad. Sci. U.S.A.">
        <title>Niche of harmful alga Aureococcus anophagefferens revealed through ecogenomics.</title>
        <authorList>
            <person name="Gobler C.J."/>
            <person name="Berry D.L."/>
            <person name="Dyhrman S.T."/>
            <person name="Wilhelm S.W."/>
            <person name="Salamov A."/>
            <person name="Lobanov A.V."/>
            <person name="Zhang Y."/>
            <person name="Collier J.L."/>
            <person name="Wurch L.L."/>
            <person name="Kustka A.B."/>
            <person name="Dill B.D."/>
            <person name="Shah M."/>
            <person name="VerBerkmoes N.C."/>
            <person name="Kuo A."/>
            <person name="Terry A."/>
            <person name="Pangilinan J."/>
            <person name="Lindquist E.A."/>
            <person name="Lucas S."/>
            <person name="Paulsen I.T."/>
            <person name="Hattenrath-Lehmann T.K."/>
            <person name="Talmage S.C."/>
            <person name="Walker E.A."/>
            <person name="Koch F."/>
            <person name="Burson A.M."/>
            <person name="Marcoval M.A."/>
            <person name="Tang Y.Z."/>
            <person name="Lecleir G.R."/>
            <person name="Coyne K.J."/>
            <person name="Berg G.M."/>
            <person name="Bertrand E.M."/>
            <person name="Saito M.A."/>
            <person name="Gladyshev V.N."/>
            <person name="Grigoriev I.V."/>
        </authorList>
    </citation>
    <scope>NUCLEOTIDE SEQUENCE [LARGE SCALE GENOMIC DNA]</scope>
    <source>
        <strain evidence="3">CCMP 1984</strain>
    </source>
</reference>
<sequence>MVFGAVQRAAQTFDAGLAAPRALCGAARGSRALNSVLGSSFVLAFAGEDLVKLTDFRDDAKLEKNLEGCATVVAPARLRPAGAVTGTEWTWDLDCDVDESVADGDDAVFGRVARVAAKLGAHVIAVASPASAGGVEAALAAAGAAHTVLVVGEVALTKGWYLDKGVQQVISCAPGVARDPGCVQAEDLGAVVAYAATCLDPASSRVLTLSASSEGYDDQEALARAINAGLRGMAVAAMKKATTPKRMAKVARCCQRHSVVQPTRSTDSRRSTTRPTANVAFAAMAQRIWATFFSAAFGTPSHLAYSSFSHIGDVQNLSFAVGLREDEEHAELYVQKILPMCKIVPGKPLEKRKRTTATVDVDVDAIEVPEIIEMRNRLKEILRGCDKMELEEHQVGEDLNAAAEKLEMVEKRSSQIDEQLDGLNEQLTEERNRSMVASMDAEQTKATHKELCEQVSISEVAITKLESELADKRRQLQALEECSDLEMVFGRRHAPQKEDLDLSREVAKLEDWKLAPAKAEKRRLKSAQAAKRGGAQHVDDVAASKLADFSYAERMGQFKRKLRVNDGQWKTGAELAKAK</sequence>
<dbReference type="Proteomes" id="UP000002729">
    <property type="component" value="Unassembled WGS sequence"/>
</dbReference>
<accession>F0Y9K7</accession>
<dbReference type="RefSeq" id="XP_009036985.1">
    <property type="nucleotide sequence ID" value="XM_009038737.1"/>
</dbReference>
<gene>
    <name evidence="2" type="ORF">AURANDRAFT_64269</name>
</gene>
<keyword evidence="3" id="KW-1185">Reference proteome</keyword>
<organism evidence="3">
    <name type="scientific">Aureococcus anophagefferens</name>
    <name type="common">Harmful bloom alga</name>
    <dbReference type="NCBI Taxonomy" id="44056"/>
    <lineage>
        <taxon>Eukaryota</taxon>
        <taxon>Sar</taxon>
        <taxon>Stramenopiles</taxon>
        <taxon>Ochrophyta</taxon>
        <taxon>Pelagophyceae</taxon>
        <taxon>Pelagomonadales</taxon>
        <taxon>Pelagomonadaceae</taxon>
        <taxon>Aureococcus</taxon>
    </lineage>
</organism>